<feature type="transmembrane region" description="Helical" evidence="1">
    <location>
        <begin position="90"/>
        <end position="110"/>
    </location>
</feature>
<accession>A0A4Y7RFS2</accession>
<keyword evidence="1" id="KW-0472">Membrane</keyword>
<protein>
    <submittedName>
        <fullName evidence="2">Uncharacterized protein</fullName>
    </submittedName>
</protein>
<feature type="transmembrane region" description="Helical" evidence="1">
    <location>
        <begin position="122"/>
        <end position="142"/>
    </location>
</feature>
<feature type="transmembrane region" description="Helical" evidence="1">
    <location>
        <begin position="58"/>
        <end position="78"/>
    </location>
</feature>
<dbReference type="AlphaFoldDB" id="A0A4Y7RFS2"/>
<evidence type="ECO:0000256" key="1">
    <source>
        <dbReference type="SAM" id="Phobius"/>
    </source>
</evidence>
<evidence type="ECO:0000313" key="2">
    <source>
        <dbReference type="EMBL" id="TEB07623.1"/>
    </source>
</evidence>
<gene>
    <name evidence="2" type="ORF">Psch_01178</name>
</gene>
<dbReference type="EMBL" id="QFGA01000001">
    <property type="protein sequence ID" value="TEB07623.1"/>
    <property type="molecule type" value="Genomic_DNA"/>
</dbReference>
<name>A0A4Y7RFS2_9FIRM</name>
<evidence type="ECO:0000313" key="3">
    <source>
        <dbReference type="Proteomes" id="UP000298324"/>
    </source>
</evidence>
<proteinExistence type="predicted"/>
<organism evidence="2 3">
    <name type="scientific">Pelotomaculum schinkii</name>
    <dbReference type="NCBI Taxonomy" id="78350"/>
    <lineage>
        <taxon>Bacteria</taxon>
        <taxon>Bacillati</taxon>
        <taxon>Bacillota</taxon>
        <taxon>Clostridia</taxon>
        <taxon>Eubacteriales</taxon>
        <taxon>Desulfotomaculaceae</taxon>
        <taxon>Pelotomaculum</taxon>
    </lineage>
</organism>
<dbReference type="RefSeq" id="WP_190239468.1">
    <property type="nucleotide sequence ID" value="NZ_QFGA01000001.1"/>
</dbReference>
<keyword evidence="3" id="KW-1185">Reference proteome</keyword>
<reference evidence="2 3" key="1">
    <citation type="journal article" date="2018" name="Environ. Microbiol.">
        <title>Novel energy conservation strategies and behaviour of Pelotomaculum schinkii driving syntrophic propionate catabolism.</title>
        <authorList>
            <person name="Hidalgo-Ahumada C.A.P."/>
            <person name="Nobu M.K."/>
            <person name="Narihiro T."/>
            <person name="Tamaki H."/>
            <person name="Liu W.T."/>
            <person name="Kamagata Y."/>
            <person name="Stams A.J.M."/>
            <person name="Imachi H."/>
            <person name="Sousa D.Z."/>
        </authorList>
    </citation>
    <scope>NUCLEOTIDE SEQUENCE [LARGE SCALE GENOMIC DNA]</scope>
    <source>
        <strain evidence="2 3">HH</strain>
    </source>
</reference>
<feature type="transmembrane region" description="Helical" evidence="1">
    <location>
        <begin position="6"/>
        <end position="23"/>
    </location>
</feature>
<keyword evidence="1" id="KW-0812">Transmembrane</keyword>
<keyword evidence="1" id="KW-1133">Transmembrane helix</keyword>
<sequence length="156" mass="17562">MEYLIWAVVMWLLVFILVPFNRLRLLWPVAIVSILLLFAMNFTFIQLGYYHFTKSAPAIAGVPLFVLVGGAGGGILLMNWMQRNSFYKMLLVLLFSGLLVLATEALIRSGAFEMQNGFNQTLHYFINVAGVSILVWLSFAVTGEEKIYEGSKGKIF</sequence>
<dbReference type="Proteomes" id="UP000298324">
    <property type="component" value="Unassembled WGS sequence"/>
</dbReference>
<comment type="caution">
    <text evidence="2">The sequence shown here is derived from an EMBL/GenBank/DDBJ whole genome shotgun (WGS) entry which is preliminary data.</text>
</comment>
<feature type="transmembrane region" description="Helical" evidence="1">
    <location>
        <begin position="30"/>
        <end position="52"/>
    </location>
</feature>